<comment type="caution">
    <text evidence="1">The sequence shown here is derived from an EMBL/GenBank/DDBJ whole genome shotgun (WGS) entry which is preliminary data.</text>
</comment>
<gene>
    <name evidence="1" type="ORF">HZY91_10355</name>
</gene>
<protein>
    <submittedName>
        <fullName evidence="1">YjbQ family protein</fullName>
    </submittedName>
</protein>
<proteinExistence type="predicted"/>
<keyword evidence="2" id="KW-1185">Reference proteome</keyword>
<sequence>MQLFKKQFTVETEAGKTTYLNILDQVKEAISESNIQTGVLFVTTAHTTCSVFYEEFSHDFNEEGDEFLQEDLNHVLGKIIPDHTDASIYKYPGEAHYQEVESWPDVDSYLPGGDRRALWNGDGHLKATIIGSSVTLDVENHQLGVGNTGYIYFADFDTTRERQRKFKVMILGE</sequence>
<evidence type="ECO:0000313" key="1">
    <source>
        <dbReference type="EMBL" id="MBG9987267.1"/>
    </source>
</evidence>
<organism evidence="1 2">
    <name type="scientific">Facklamia lactis</name>
    <dbReference type="NCBI Taxonomy" id="2749967"/>
    <lineage>
        <taxon>Bacteria</taxon>
        <taxon>Bacillati</taxon>
        <taxon>Bacillota</taxon>
        <taxon>Bacilli</taxon>
        <taxon>Lactobacillales</taxon>
        <taxon>Aerococcaceae</taxon>
        <taxon>Facklamia</taxon>
    </lineage>
</organism>
<accession>A0ABS0LT69</accession>
<dbReference type="RefSeq" id="WP_197116190.1">
    <property type="nucleotide sequence ID" value="NZ_JACBXQ010000007.1"/>
</dbReference>
<name>A0ABS0LT69_9LACT</name>
<evidence type="ECO:0000313" key="2">
    <source>
        <dbReference type="Proteomes" id="UP000721415"/>
    </source>
</evidence>
<dbReference type="EMBL" id="JACBXQ010000007">
    <property type="protein sequence ID" value="MBG9987267.1"/>
    <property type="molecule type" value="Genomic_DNA"/>
</dbReference>
<dbReference type="Gene3D" id="2.60.120.460">
    <property type="entry name" value="YjbQ-like"/>
    <property type="match status" value="1"/>
</dbReference>
<dbReference type="InterPro" id="IPR035917">
    <property type="entry name" value="YjbQ-like_sf"/>
</dbReference>
<dbReference type="InterPro" id="IPR001602">
    <property type="entry name" value="UPF0047_YjbQ-like"/>
</dbReference>
<dbReference type="Pfam" id="PF01894">
    <property type="entry name" value="YjbQ"/>
    <property type="match status" value="1"/>
</dbReference>
<dbReference type="Proteomes" id="UP000721415">
    <property type="component" value="Unassembled WGS sequence"/>
</dbReference>
<dbReference type="SUPFAM" id="SSF111038">
    <property type="entry name" value="YjbQ-like"/>
    <property type="match status" value="1"/>
</dbReference>
<reference evidence="1 2" key="1">
    <citation type="submission" date="2020-07" db="EMBL/GenBank/DDBJ databases">
        <title>Facklamia lactis sp. nov., isolated from raw milk.</title>
        <authorList>
            <person name="Doll E.V."/>
            <person name="Huptas C."/>
            <person name="Staib L."/>
            <person name="Wenning M."/>
            <person name="Scherer S."/>
        </authorList>
    </citation>
    <scope>NUCLEOTIDE SEQUENCE [LARGE SCALE GENOMIC DNA]</scope>
    <source>
        <strain evidence="1 2">DSM 111018</strain>
    </source>
</reference>